<comment type="caution">
    <text evidence="2">The sequence shown here is derived from an EMBL/GenBank/DDBJ whole genome shotgun (WGS) entry which is preliminary data.</text>
</comment>
<evidence type="ECO:0000313" key="3">
    <source>
        <dbReference type="Proteomes" id="UP001151760"/>
    </source>
</evidence>
<feature type="region of interest" description="Disordered" evidence="1">
    <location>
        <begin position="42"/>
        <end position="63"/>
    </location>
</feature>
<name>A0ABQ5ESM4_9ASTR</name>
<dbReference type="EMBL" id="BQNB010016624">
    <property type="protein sequence ID" value="GJT53859.1"/>
    <property type="molecule type" value="Genomic_DNA"/>
</dbReference>
<gene>
    <name evidence="2" type="ORF">Tco_0988913</name>
</gene>
<reference evidence="2" key="1">
    <citation type="journal article" date="2022" name="Int. J. Mol. Sci.">
        <title>Draft Genome of Tanacetum Coccineum: Genomic Comparison of Closely Related Tanacetum-Family Plants.</title>
        <authorList>
            <person name="Yamashiro T."/>
            <person name="Shiraishi A."/>
            <person name="Nakayama K."/>
            <person name="Satake H."/>
        </authorList>
    </citation>
    <scope>NUCLEOTIDE SEQUENCE</scope>
</reference>
<evidence type="ECO:0000256" key="1">
    <source>
        <dbReference type="SAM" id="MobiDB-lite"/>
    </source>
</evidence>
<evidence type="ECO:0000313" key="2">
    <source>
        <dbReference type="EMBL" id="GJT53859.1"/>
    </source>
</evidence>
<keyword evidence="3" id="KW-1185">Reference proteome</keyword>
<protein>
    <submittedName>
        <fullName evidence="2">Uncharacterized protein</fullName>
    </submittedName>
</protein>
<accession>A0ABQ5ESM4</accession>
<feature type="region of interest" description="Disordered" evidence="1">
    <location>
        <begin position="1"/>
        <end position="22"/>
    </location>
</feature>
<dbReference type="Proteomes" id="UP001151760">
    <property type="component" value="Unassembled WGS sequence"/>
</dbReference>
<organism evidence="2 3">
    <name type="scientific">Tanacetum coccineum</name>
    <dbReference type="NCBI Taxonomy" id="301880"/>
    <lineage>
        <taxon>Eukaryota</taxon>
        <taxon>Viridiplantae</taxon>
        <taxon>Streptophyta</taxon>
        <taxon>Embryophyta</taxon>
        <taxon>Tracheophyta</taxon>
        <taxon>Spermatophyta</taxon>
        <taxon>Magnoliopsida</taxon>
        <taxon>eudicotyledons</taxon>
        <taxon>Gunneridae</taxon>
        <taxon>Pentapetalae</taxon>
        <taxon>asterids</taxon>
        <taxon>campanulids</taxon>
        <taxon>Asterales</taxon>
        <taxon>Asteraceae</taxon>
        <taxon>Asteroideae</taxon>
        <taxon>Anthemideae</taxon>
        <taxon>Anthemidinae</taxon>
        <taxon>Tanacetum</taxon>
    </lineage>
</organism>
<sequence length="86" mass="9743">MSEMFGLLKELTSSRTPEKSIEGNKVVDKNIIEPNKLDAVEPLDSVDRKEEMKDRTDDASARSMKKELTGWEIKGKVLVETPRILP</sequence>
<reference evidence="2" key="2">
    <citation type="submission" date="2022-01" db="EMBL/GenBank/DDBJ databases">
        <authorList>
            <person name="Yamashiro T."/>
            <person name="Shiraishi A."/>
            <person name="Satake H."/>
            <person name="Nakayama K."/>
        </authorList>
    </citation>
    <scope>NUCLEOTIDE SEQUENCE</scope>
</reference>
<proteinExistence type="predicted"/>